<dbReference type="EMBL" id="KN564734">
    <property type="protein sequence ID" value="KHJ85241.1"/>
    <property type="molecule type" value="Genomic_DNA"/>
</dbReference>
<dbReference type="Proteomes" id="UP000053660">
    <property type="component" value="Unassembled WGS sequence"/>
</dbReference>
<evidence type="ECO:0000313" key="2">
    <source>
        <dbReference type="EMBL" id="KHJ85241.1"/>
    </source>
</evidence>
<dbReference type="OrthoDB" id="5876828at2759"/>
<dbReference type="InterPro" id="IPR035940">
    <property type="entry name" value="CAP_sf"/>
</dbReference>
<feature type="domain" description="SCP" evidence="1">
    <location>
        <begin position="23"/>
        <end position="173"/>
    </location>
</feature>
<dbReference type="AlphaFoldDB" id="A0A0B1SMY6"/>
<reference evidence="2 3" key="1">
    <citation type="submission" date="2014-03" db="EMBL/GenBank/DDBJ databases">
        <title>Draft genome of the hookworm Oesophagostomum dentatum.</title>
        <authorList>
            <person name="Mitreva M."/>
        </authorList>
    </citation>
    <scope>NUCLEOTIDE SEQUENCE [LARGE SCALE GENOMIC DNA]</scope>
    <source>
        <strain evidence="2 3">OD-Hann</strain>
    </source>
</reference>
<dbReference type="InterPro" id="IPR001283">
    <property type="entry name" value="CRISP-related"/>
</dbReference>
<dbReference type="SMART" id="SM00198">
    <property type="entry name" value="SCP"/>
    <property type="match status" value="1"/>
</dbReference>
<proteinExistence type="predicted"/>
<dbReference type="CDD" id="cd05380">
    <property type="entry name" value="CAP_euk"/>
    <property type="match status" value="1"/>
</dbReference>
<organism evidence="2 3">
    <name type="scientific">Oesophagostomum dentatum</name>
    <name type="common">Nodular worm</name>
    <dbReference type="NCBI Taxonomy" id="61180"/>
    <lineage>
        <taxon>Eukaryota</taxon>
        <taxon>Metazoa</taxon>
        <taxon>Ecdysozoa</taxon>
        <taxon>Nematoda</taxon>
        <taxon>Chromadorea</taxon>
        <taxon>Rhabditida</taxon>
        <taxon>Rhabditina</taxon>
        <taxon>Rhabditomorpha</taxon>
        <taxon>Strongyloidea</taxon>
        <taxon>Strongylidae</taxon>
        <taxon>Oesophagostomum</taxon>
    </lineage>
</organism>
<dbReference type="Gene3D" id="3.40.33.10">
    <property type="entry name" value="CAP"/>
    <property type="match status" value="1"/>
</dbReference>
<keyword evidence="3" id="KW-1185">Reference proteome</keyword>
<name>A0A0B1SMY6_OESDE</name>
<protein>
    <submittedName>
        <fullName evidence="2">SCP-like protein</fullName>
    </submittedName>
</protein>
<dbReference type="Pfam" id="PF00188">
    <property type="entry name" value="CAP"/>
    <property type="match status" value="1"/>
</dbReference>
<evidence type="ECO:0000313" key="3">
    <source>
        <dbReference type="Proteomes" id="UP000053660"/>
    </source>
</evidence>
<dbReference type="SUPFAM" id="SSF55797">
    <property type="entry name" value="PR-1-like"/>
    <property type="match status" value="1"/>
</dbReference>
<gene>
    <name evidence="2" type="ORF">OESDEN_15037</name>
</gene>
<dbReference type="InterPro" id="IPR014044">
    <property type="entry name" value="CAP_dom"/>
</dbReference>
<dbReference type="PANTHER" id="PTHR10334">
    <property type="entry name" value="CYSTEINE-RICH SECRETORY PROTEIN-RELATED"/>
    <property type="match status" value="1"/>
</dbReference>
<evidence type="ECO:0000259" key="1">
    <source>
        <dbReference type="SMART" id="SM00198"/>
    </source>
</evidence>
<accession>A0A0B1SMY6</accession>
<sequence length="263" mass="29109">MFVSFKQLDKSLPACSNNGITDADRKLFLDYHNEARLRVAKGIEPNKVGYMNPAKNMYKLQWDCEMEQQAQDSIADCMEGYSSWDMGQNILMWESDSQITDPSAFINATLDNWWSSGKQYGVTDSENRYTSGYLYSFANMVYSEATKLGCAYKGCGNWLIMMCLYNATGFYYDKPMWETGEACKKAADCTTHANSGGFYYDKPMWETGEACKKAADCTTHANSGCDGGLCTVGGSAPEIIVPEVTTVPAVTAPTDAPGRLDRV</sequence>